<name>A0A0S2IRR2_LEPBO</name>
<reference evidence="1 2" key="1">
    <citation type="journal article" date="2015" name="PLoS Negl. Trop. Dis.">
        <title>Distribution of Plasmids in Distinct Leptospira Pathogenic Species.</title>
        <authorList>
            <person name="Wang Y."/>
            <person name="Zhuang X."/>
            <person name="Zhong Y."/>
            <person name="Zhang C."/>
            <person name="Zhang Y."/>
            <person name="Zeng L."/>
            <person name="Zhu Y."/>
            <person name="He P."/>
            <person name="Dong K."/>
            <person name="Pal U."/>
            <person name="Guo X."/>
            <person name="Qin J."/>
        </authorList>
    </citation>
    <scope>NUCLEOTIDE SEQUENCE [LARGE SCALE GENOMIC DNA]</scope>
    <source>
        <strain evidence="1 2">56604</strain>
    </source>
</reference>
<gene>
    <name evidence="1" type="ORF">LBBP_02086</name>
</gene>
<dbReference type="PATRIC" id="fig|280505.15.peg.2043"/>
<dbReference type="Proteomes" id="UP000058857">
    <property type="component" value="Chromosome 1"/>
</dbReference>
<protein>
    <submittedName>
        <fullName evidence="1">Uncharacterized protein</fullName>
    </submittedName>
</protein>
<proteinExistence type="predicted"/>
<accession>A0A0S2IRR2</accession>
<sequence>MITSASKTQNRNKKGADQCRTPFNSVTVLENFFLIPVISKHVP</sequence>
<evidence type="ECO:0000313" key="1">
    <source>
        <dbReference type="EMBL" id="ALO26348.1"/>
    </source>
</evidence>
<organism evidence="1">
    <name type="scientific">Leptospira borgpetersenii serovar Ballum</name>
    <dbReference type="NCBI Taxonomy" id="280505"/>
    <lineage>
        <taxon>Bacteria</taxon>
        <taxon>Pseudomonadati</taxon>
        <taxon>Spirochaetota</taxon>
        <taxon>Spirochaetia</taxon>
        <taxon>Leptospirales</taxon>
        <taxon>Leptospiraceae</taxon>
        <taxon>Leptospira</taxon>
    </lineage>
</organism>
<dbReference type="AlphaFoldDB" id="A0A0S2IRR2"/>
<dbReference type="EMBL" id="CP012029">
    <property type="protein sequence ID" value="ALO26348.1"/>
    <property type="molecule type" value="Genomic_DNA"/>
</dbReference>
<evidence type="ECO:0000313" key="2">
    <source>
        <dbReference type="Proteomes" id="UP000058857"/>
    </source>
</evidence>